<dbReference type="Proteomes" id="UP000077315">
    <property type="component" value="Unassembled WGS sequence"/>
</dbReference>
<dbReference type="EMBL" id="KV441029">
    <property type="protein sequence ID" value="OAD65296.1"/>
    <property type="molecule type" value="Genomic_DNA"/>
</dbReference>
<dbReference type="InParanoid" id="A0A162PFT9"/>
<organism evidence="1 2">
    <name type="scientific">Phycomyces blakesleeanus (strain ATCC 8743b / DSM 1359 / FGSC 10004 / NBRC 33097 / NRRL 1555)</name>
    <dbReference type="NCBI Taxonomy" id="763407"/>
    <lineage>
        <taxon>Eukaryota</taxon>
        <taxon>Fungi</taxon>
        <taxon>Fungi incertae sedis</taxon>
        <taxon>Mucoromycota</taxon>
        <taxon>Mucoromycotina</taxon>
        <taxon>Mucoromycetes</taxon>
        <taxon>Mucorales</taxon>
        <taxon>Phycomycetaceae</taxon>
        <taxon>Phycomyces</taxon>
    </lineage>
</organism>
<dbReference type="OrthoDB" id="2289822at2759"/>
<sequence>MSIISEIKDLEVHGLVIKSNGVEVFRAKIHLLLASGDIPAVADMAHIGSHASLFGCQICKTKGKAPDNRRYGMYLEDSSAPLRPLEDFKTGNPIKNIYQPSIFSELSTFSRSSFFALNELHLVARGIGKHMYDLITVSLTKETKKIYTRPDDTLFTTEYPFFIPRTRLGTIGNCITSSRPYIPVSFQGSFDNIFSKIDGTRAVDWLDFLLYIVSTLVVLFLPNRAVKTVVLSLVKGCALAFQWTLTSELLDEMDVVFRPVQHYLVHISFIIKQLGPLRCYSIQSTERVIGVFSKLIKSKCKGGHNASFLVEQFILHNYVNTAISIQDEIDLIQPKPYGRESYMDLPNDPSGAQL</sequence>
<evidence type="ECO:0000313" key="2">
    <source>
        <dbReference type="Proteomes" id="UP000077315"/>
    </source>
</evidence>
<gene>
    <name evidence="1" type="ORF">PHYBLDRAFT_176214</name>
</gene>
<dbReference type="VEuPathDB" id="FungiDB:PHYBLDRAFT_176214"/>
<reference evidence="2" key="1">
    <citation type="submission" date="2015-06" db="EMBL/GenBank/DDBJ databases">
        <title>Expansion of signal transduction pathways in fungi by whole-genome duplication.</title>
        <authorList>
            <consortium name="DOE Joint Genome Institute"/>
            <person name="Corrochano L.M."/>
            <person name="Kuo A."/>
            <person name="Marcet-Houben M."/>
            <person name="Polaino S."/>
            <person name="Salamov A."/>
            <person name="Villalobos J.M."/>
            <person name="Alvarez M.I."/>
            <person name="Avalos J."/>
            <person name="Benito E.P."/>
            <person name="Benoit I."/>
            <person name="Burger G."/>
            <person name="Camino L.P."/>
            <person name="Canovas D."/>
            <person name="Cerda-Olmedo E."/>
            <person name="Cheng J.-F."/>
            <person name="Dominguez A."/>
            <person name="Elias M."/>
            <person name="Eslava A.P."/>
            <person name="Glaser F."/>
            <person name="Grimwood J."/>
            <person name="Gutierrez G."/>
            <person name="Heitman J."/>
            <person name="Henrissat B."/>
            <person name="Iturriaga E.A."/>
            <person name="Lang B.F."/>
            <person name="Lavin J.L."/>
            <person name="Lee S."/>
            <person name="Li W."/>
            <person name="Lindquist E."/>
            <person name="Lopez-Garcia S."/>
            <person name="Luque E.M."/>
            <person name="Marcos A.T."/>
            <person name="Martin J."/>
            <person name="McCluskey K."/>
            <person name="Medina H.R."/>
            <person name="Miralles-Duran A."/>
            <person name="Miyazaki A."/>
            <person name="Munoz-Torres E."/>
            <person name="Oguiza J.A."/>
            <person name="Ohm R."/>
            <person name="Olmedo M."/>
            <person name="Orejas M."/>
            <person name="Ortiz-Castellanos L."/>
            <person name="Pisabarro A.G."/>
            <person name="Rodriguez-Romero J."/>
            <person name="Ruiz-Herrera J."/>
            <person name="Ruiz-Vazquez R."/>
            <person name="Sanz C."/>
            <person name="Schackwitz W."/>
            <person name="Schmutz J."/>
            <person name="Shahriari M."/>
            <person name="Shelest E."/>
            <person name="Silva-Franco F."/>
            <person name="Soanes D."/>
            <person name="Syed K."/>
            <person name="Tagua V.G."/>
            <person name="Talbot N.J."/>
            <person name="Thon M."/>
            <person name="De vries R.P."/>
            <person name="Wiebenga A."/>
            <person name="Yadav J.S."/>
            <person name="Braun E.L."/>
            <person name="Baker S."/>
            <person name="Garre V."/>
            <person name="Horwitz B."/>
            <person name="Torres-Martinez S."/>
            <person name="Idnurm A."/>
            <person name="Herrera-Estrella A."/>
            <person name="Gabaldon T."/>
            <person name="Grigoriev I.V."/>
        </authorList>
    </citation>
    <scope>NUCLEOTIDE SEQUENCE [LARGE SCALE GENOMIC DNA]</scope>
    <source>
        <strain evidence="2">NRRL 1555(-)</strain>
    </source>
</reference>
<evidence type="ECO:0000313" key="1">
    <source>
        <dbReference type="EMBL" id="OAD65296.1"/>
    </source>
</evidence>
<dbReference type="RefSeq" id="XP_018283336.1">
    <property type="nucleotide sequence ID" value="XM_018437690.1"/>
</dbReference>
<accession>A0A162PFT9</accession>
<dbReference type="AlphaFoldDB" id="A0A162PFT9"/>
<dbReference type="GeneID" id="28998596"/>
<protein>
    <submittedName>
        <fullName evidence="1">Uncharacterized protein</fullName>
    </submittedName>
</protein>
<proteinExistence type="predicted"/>
<keyword evidence="2" id="KW-1185">Reference proteome</keyword>
<name>A0A162PFT9_PHYB8</name>